<feature type="domain" description="Methylamine utilisation protein MauE" evidence="6">
    <location>
        <begin position="19"/>
        <end position="145"/>
    </location>
</feature>
<dbReference type="InterPro" id="IPR009908">
    <property type="entry name" value="Methylamine_util_MauE"/>
</dbReference>
<dbReference type="Pfam" id="PF07291">
    <property type="entry name" value="MauE"/>
    <property type="match status" value="1"/>
</dbReference>
<organism evidence="7 8">
    <name type="scientific">Pedobacter hartonius</name>
    <dbReference type="NCBI Taxonomy" id="425514"/>
    <lineage>
        <taxon>Bacteria</taxon>
        <taxon>Pseudomonadati</taxon>
        <taxon>Bacteroidota</taxon>
        <taxon>Sphingobacteriia</taxon>
        <taxon>Sphingobacteriales</taxon>
        <taxon>Sphingobacteriaceae</taxon>
        <taxon>Pedobacter</taxon>
    </lineage>
</organism>
<gene>
    <name evidence="7" type="ORF">SAMN05443550_104246</name>
</gene>
<keyword evidence="8" id="KW-1185">Reference proteome</keyword>
<keyword evidence="2 5" id="KW-0812">Transmembrane</keyword>
<proteinExistence type="predicted"/>
<evidence type="ECO:0000256" key="3">
    <source>
        <dbReference type="ARBA" id="ARBA00022989"/>
    </source>
</evidence>
<dbReference type="AlphaFoldDB" id="A0A1H4CYK5"/>
<evidence type="ECO:0000256" key="2">
    <source>
        <dbReference type="ARBA" id="ARBA00022692"/>
    </source>
</evidence>
<evidence type="ECO:0000256" key="5">
    <source>
        <dbReference type="SAM" id="Phobius"/>
    </source>
</evidence>
<dbReference type="EMBL" id="FNRA01000004">
    <property type="protein sequence ID" value="SEA65326.1"/>
    <property type="molecule type" value="Genomic_DNA"/>
</dbReference>
<accession>A0A1H4CYK5</accession>
<dbReference type="GO" id="GO:0016020">
    <property type="term" value="C:membrane"/>
    <property type="evidence" value="ECO:0007669"/>
    <property type="project" value="UniProtKB-SubCell"/>
</dbReference>
<name>A0A1H4CYK5_9SPHI</name>
<feature type="transmembrane region" description="Helical" evidence="5">
    <location>
        <begin position="87"/>
        <end position="109"/>
    </location>
</feature>
<sequence length="158" mass="17749">METAIKKKFKFHLSDKTRQIIINIIVTLFILLFIYAATSKVIDYKNTEIQLSKSPITAKYANILIWLIPCSEILIVALLSISRTKMLGLYASLTIMVVFTSYIYAILNFSDSIPCSCGGVLNSLSWEQHLTFNIAFISIAILGILLETTNLEHKTKAV</sequence>
<evidence type="ECO:0000256" key="4">
    <source>
        <dbReference type="ARBA" id="ARBA00023136"/>
    </source>
</evidence>
<evidence type="ECO:0000313" key="7">
    <source>
        <dbReference type="EMBL" id="SEA65326.1"/>
    </source>
</evidence>
<keyword evidence="3 5" id="KW-1133">Transmembrane helix</keyword>
<dbReference type="STRING" id="425514.SAMN05443550_104246"/>
<evidence type="ECO:0000259" key="6">
    <source>
        <dbReference type="Pfam" id="PF07291"/>
    </source>
</evidence>
<dbReference type="OrthoDB" id="673785at2"/>
<protein>
    <recommendedName>
        <fullName evidence="6">Methylamine utilisation protein MauE domain-containing protein</fullName>
    </recommendedName>
</protein>
<dbReference type="Proteomes" id="UP000198850">
    <property type="component" value="Unassembled WGS sequence"/>
</dbReference>
<feature type="transmembrane region" description="Helical" evidence="5">
    <location>
        <begin position="129"/>
        <end position="146"/>
    </location>
</feature>
<evidence type="ECO:0000256" key="1">
    <source>
        <dbReference type="ARBA" id="ARBA00004141"/>
    </source>
</evidence>
<evidence type="ECO:0000313" key="8">
    <source>
        <dbReference type="Proteomes" id="UP000198850"/>
    </source>
</evidence>
<reference evidence="7 8" key="1">
    <citation type="submission" date="2016-10" db="EMBL/GenBank/DDBJ databases">
        <authorList>
            <person name="de Groot N.N."/>
        </authorList>
    </citation>
    <scope>NUCLEOTIDE SEQUENCE [LARGE SCALE GENOMIC DNA]</scope>
    <source>
        <strain evidence="7 8">DSM 19033</strain>
    </source>
</reference>
<feature type="transmembrane region" description="Helical" evidence="5">
    <location>
        <begin position="58"/>
        <end position="80"/>
    </location>
</feature>
<dbReference type="GO" id="GO:0030416">
    <property type="term" value="P:methylamine metabolic process"/>
    <property type="evidence" value="ECO:0007669"/>
    <property type="project" value="InterPro"/>
</dbReference>
<comment type="subcellular location">
    <subcellularLocation>
        <location evidence="1">Membrane</location>
        <topology evidence="1">Multi-pass membrane protein</topology>
    </subcellularLocation>
</comment>
<keyword evidence="4 5" id="KW-0472">Membrane</keyword>
<dbReference type="RefSeq" id="WP_090556377.1">
    <property type="nucleotide sequence ID" value="NZ_FNRA01000004.1"/>
</dbReference>
<feature type="transmembrane region" description="Helical" evidence="5">
    <location>
        <begin position="20"/>
        <end position="38"/>
    </location>
</feature>